<evidence type="ECO:0000259" key="4">
    <source>
        <dbReference type="PROSITE" id="PS50893"/>
    </source>
</evidence>
<gene>
    <name evidence="5" type="ORF">PJV88_05670</name>
</gene>
<dbReference type="GO" id="GO:0005524">
    <property type="term" value="F:ATP binding"/>
    <property type="evidence" value="ECO:0007669"/>
    <property type="project" value="UniProtKB-KW"/>
</dbReference>
<dbReference type="PROSITE" id="PS50893">
    <property type="entry name" value="ABC_TRANSPORTER_2"/>
    <property type="match status" value="1"/>
</dbReference>
<dbReference type="GO" id="GO:0005886">
    <property type="term" value="C:plasma membrane"/>
    <property type="evidence" value="ECO:0007669"/>
    <property type="project" value="TreeGrafter"/>
</dbReference>
<evidence type="ECO:0000256" key="2">
    <source>
        <dbReference type="ARBA" id="ARBA00022741"/>
    </source>
</evidence>
<keyword evidence="2" id="KW-0547">Nucleotide-binding</keyword>
<dbReference type="PANTHER" id="PTHR24220:SF86">
    <property type="entry name" value="ABC TRANSPORTER ABCH.1"/>
    <property type="match status" value="1"/>
</dbReference>
<dbReference type="PROSITE" id="PS00211">
    <property type="entry name" value="ABC_TRANSPORTER_1"/>
    <property type="match status" value="1"/>
</dbReference>
<dbReference type="InterPro" id="IPR003439">
    <property type="entry name" value="ABC_transporter-like_ATP-bd"/>
</dbReference>
<dbReference type="InterPro" id="IPR027417">
    <property type="entry name" value="P-loop_NTPase"/>
</dbReference>
<comment type="caution">
    <text evidence="5">The sequence shown here is derived from an EMBL/GenBank/DDBJ whole genome shotgun (WGS) entry which is preliminary data.</text>
</comment>
<dbReference type="Gene3D" id="3.40.50.300">
    <property type="entry name" value="P-loop containing nucleotide triphosphate hydrolases"/>
    <property type="match status" value="1"/>
</dbReference>
<dbReference type="Proteomes" id="UP001170713">
    <property type="component" value="Unassembled WGS sequence"/>
</dbReference>
<dbReference type="SMART" id="SM00382">
    <property type="entry name" value="AAA"/>
    <property type="match status" value="1"/>
</dbReference>
<dbReference type="GO" id="GO:0022857">
    <property type="term" value="F:transmembrane transporter activity"/>
    <property type="evidence" value="ECO:0007669"/>
    <property type="project" value="TreeGrafter"/>
</dbReference>
<name>A0AAW7Q564_9BACT</name>
<feature type="domain" description="ABC transporter" evidence="4">
    <location>
        <begin position="2"/>
        <end position="207"/>
    </location>
</feature>
<dbReference type="Pfam" id="PF00005">
    <property type="entry name" value="ABC_tran"/>
    <property type="match status" value="1"/>
</dbReference>
<protein>
    <submittedName>
        <fullName evidence="5">ABC transporter ATP-binding protein</fullName>
    </submittedName>
</protein>
<accession>A0AAW7Q564</accession>
<dbReference type="AlphaFoldDB" id="A0AAW7Q564"/>
<dbReference type="InterPro" id="IPR017871">
    <property type="entry name" value="ABC_transporter-like_CS"/>
</dbReference>
<dbReference type="SUPFAM" id="SSF52540">
    <property type="entry name" value="P-loop containing nucleoside triphosphate hydrolases"/>
    <property type="match status" value="1"/>
</dbReference>
<dbReference type="CDD" id="cd03255">
    <property type="entry name" value="ABC_MJ0796_LolCDE_FtsE"/>
    <property type="match status" value="1"/>
</dbReference>
<dbReference type="EMBL" id="JAQJJC010000006">
    <property type="protein sequence ID" value="MDN5114123.1"/>
    <property type="molecule type" value="Genomic_DNA"/>
</dbReference>
<keyword evidence="1" id="KW-0813">Transport</keyword>
<dbReference type="GO" id="GO:0016887">
    <property type="term" value="F:ATP hydrolysis activity"/>
    <property type="evidence" value="ECO:0007669"/>
    <property type="project" value="InterPro"/>
</dbReference>
<dbReference type="RefSeq" id="WP_046994011.1">
    <property type="nucleotide sequence ID" value="NZ_JAKKOW010000002.1"/>
</dbReference>
<keyword evidence="3 5" id="KW-0067">ATP-binding</keyword>
<dbReference type="InterPro" id="IPR015854">
    <property type="entry name" value="ABC_transpr_LolD-like"/>
</dbReference>
<evidence type="ECO:0000256" key="3">
    <source>
        <dbReference type="ARBA" id="ARBA00022840"/>
    </source>
</evidence>
<sequence>MIKAVHLTHYYNKDLALENINLQINKGEFICLVGESGSGKSTLLSLLSTLLKQTSGQLFFEGKNYKDIEDIDSFRRTNIGFIFQFHYLINYLTVKENIKLAKEKATHEEIYNLLKILKIENLIDKYPNEISGGQKQRVAIARALINKPKVIIADEPTGNLDSKNSLNVFEIFKKLSEGGTTIIVATHDKDLAKFANKIYEVKDGKIS</sequence>
<dbReference type="InterPro" id="IPR017911">
    <property type="entry name" value="MacB-like_ATP-bd"/>
</dbReference>
<reference evidence="5" key="1">
    <citation type="journal article" date="2023" name="Microorganisms">
        <title>Genomic Characterization of Arcobacter butzleri Strains Isolated from Various Sources in Lithuania.</title>
        <authorList>
            <person name="Uljanovas D."/>
            <person name="Golz G."/>
            <person name="Fleischmann S."/>
            <person name="Kudirkiene E."/>
            <person name="Kasetiene N."/>
            <person name="Grineviciene A."/>
            <person name="Tamuleviciene E."/>
            <person name="Aksomaitiene J."/>
            <person name="Alter T."/>
            <person name="Malakauskas M."/>
        </authorList>
    </citation>
    <scope>NUCLEOTIDE SEQUENCE</scope>
    <source>
        <strain evidence="5">W48</strain>
    </source>
</reference>
<evidence type="ECO:0000256" key="1">
    <source>
        <dbReference type="ARBA" id="ARBA00022448"/>
    </source>
</evidence>
<organism evidence="5 6">
    <name type="scientific">Aliarcobacter butzleri</name>
    <dbReference type="NCBI Taxonomy" id="28197"/>
    <lineage>
        <taxon>Bacteria</taxon>
        <taxon>Pseudomonadati</taxon>
        <taxon>Campylobacterota</taxon>
        <taxon>Epsilonproteobacteria</taxon>
        <taxon>Campylobacterales</taxon>
        <taxon>Arcobacteraceae</taxon>
        <taxon>Aliarcobacter</taxon>
    </lineage>
</organism>
<evidence type="ECO:0000313" key="5">
    <source>
        <dbReference type="EMBL" id="MDN5114123.1"/>
    </source>
</evidence>
<dbReference type="InterPro" id="IPR003593">
    <property type="entry name" value="AAA+_ATPase"/>
</dbReference>
<dbReference type="PANTHER" id="PTHR24220">
    <property type="entry name" value="IMPORT ATP-BINDING PROTEIN"/>
    <property type="match status" value="1"/>
</dbReference>
<reference evidence="5" key="2">
    <citation type="submission" date="2023-01" db="EMBL/GenBank/DDBJ databases">
        <authorList>
            <person name="Uljanovas D."/>
        </authorList>
    </citation>
    <scope>NUCLEOTIDE SEQUENCE</scope>
    <source>
        <strain evidence="5">W48</strain>
    </source>
</reference>
<proteinExistence type="predicted"/>
<evidence type="ECO:0000313" key="6">
    <source>
        <dbReference type="Proteomes" id="UP001170713"/>
    </source>
</evidence>